<dbReference type="RefSeq" id="WP_070157760.1">
    <property type="nucleotide sequence ID" value="NZ_CP073910.1"/>
</dbReference>
<sequence length="67" mass="7471">MADIPGLAVLRYDTPHYDIVRPGTFVLCAVTGEKIDLDSLLYWSGEFQEAYKGPVEATAAFRKHRGI</sequence>
<dbReference type="KEGG" id="spph:KFK14_14310"/>
<organism evidence="1 2">
    <name type="scientific">Sphingobium phenoxybenzoativorans</name>
    <dbReference type="NCBI Taxonomy" id="1592790"/>
    <lineage>
        <taxon>Bacteria</taxon>
        <taxon>Pseudomonadati</taxon>
        <taxon>Pseudomonadota</taxon>
        <taxon>Alphaproteobacteria</taxon>
        <taxon>Sphingomonadales</taxon>
        <taxon>Sphingomonadaceae</taxon>
        <taxon>Sphingobium</taxon>
    </lineage>
</organism>
<dbReference type="Pfam" id="PF09866">
    <property type="entry name" value="DUF2093"/>
    <property type="match status" value="1"/>
</dbReference>
<accession>A0A975PZT2</accession>
<dbReference type="OrthoDB" id="9801906at2"/>
<reference evidence="1" key="1">
    <citation type="submission" date="2021-04" db="EMBL/GenBank/DDBJ databases">
        <title>Isolation of p-tert-butylphenol degrading bacteria Sphingobium phenoxybenzoativorans Tas13 from active sludge.</title>
        <authorList>
            <person name="Li Y."/>
        </authorList>
    </citation>
    <scope>NUCLEOTIDE SEQUENCE</scope>
    <source>
        <strain evidence="1">Tas13</strain>
    </source>
</reference>
<evidence type="ECO:0000313" key="1">
    <source>
        <dbReference type="EMBL" id="QUT04255.1"/>
    </source>
</evidence>
<keyword evidence="2" id="KW-1185">Reference proteome</keyword>
<protein>
    <submittedName>
        <fullName evidence="1">DUF2093 domain-containing protein</fullName>
    </submittedName>
</protein>
<evidence type="ECO:0000313" key="2">
    <source>
        <dbReference type="Proteomes" id="UP000681425"/>
    </source>
</evidence>
<dbReference type="EMBL" id="CP073910">
    <property type="protein sequence ID" value="QUT04255.1"/>
    <property type="molecule type" value="Genomic_DNA"/>
</dbReference>
<name>A0A975PZT2_9SPHN</name>
<dbReference type="Proteomes" id="UP000681425">
    <property type="component" value="Chromosome"/>
</dbReference>
<proteinExistence type="predicted"/>
<gene>
    <name evidence="1" type="ORF">KFK14_14310</name>
</gene>
<dbReference type="AlphaFoldDB" id="A0A975PZT2"/>
<dbReference type="InterPro" id="IPR018661">
    <property type="entry name" value="DUF2093"/>
</dbReference>